<organism evidence="1 2">
    <name type="scientific">Dictyostelium firmibasis</name>
    <dbReference type="NCBI Taxonomy" id="79012"/>
    <lineage>
        <taxon>Eukaryota</taxon>
        <taxon>Amoebozoa</taxon>
        <taxon>Evosea</taxon>
        <taxon>Eumycetozoa</taxon>
        <taxon>Dictyostelia</taxon>
        <taxon>Dictyosteliales</taxon>
        <taxon>Dictyosteliaceae</taxon>
        <taxon>Dictyostelium</taxon>
    </lineage>
</organism>
<dbReference type="EMBL" id="JAVFKY010000002">
    <property type="protein sequence ID" value="KAK5581053.1"/>
    <property type="molecule type" value="Genomic_DNA"/>
</dbReference>
<evidence type="ECO:0008006" key="3">
    <source>
        <dbReference type="Google" id="ProtNLM"/>
    </source>
</evidence>
<sequence length="204" mass="24042">MNRNIVYVKNNKKDEVYREIQKVVEEDRKNYNYSKDNIQTYAHAIQPHFTMWVNSLLILNIGREITEENCRDEMFGLQSEGNHSILCLDYFAQLGDYKLNHYSDGYKIAKKIYNHIKKPMVILTFLIANELAVNFLKDLENELSKYGVKDKTYIEIHEEADSIESENGHGIRLLNVLEKENSSVDDINLGIQLYREFYNDIFCK</sequence>
<name>A0AAN7U6U4_9MYCE</name>
<accession>A0AAN7U6U4</accession>
<reference evidence="1 2" key="1">
    <citation type="submission" date="2023-11" db="EMBL/GenBank/DDBJ databases">
        <title>Dfirmibasis_genome.</title>
        <authorList>
            <person name="Edelbroek B."/>
            <person name="Kjellin J."/>
            <person name="Jerlstrom-Hultqvist J."/>
            <person name="Soderbom F."/>
        </authorList>
    </citation>
    <scope>NUCLEOTIDE SEQUENCE [LARGE SCALE GENOMIC DNA]</scope>
    <source>
        <strain evidence="1 2">TNS-C-14</strain>
    </source>
</reference>
<keyword evidence="2" id="KW-1185">Reference proteome</keyword>
<protein>
    <recommendedName>
        <fullName evidence="3">Iron-containing redox enzyme family protein</fullName>
    </recommendedName>
</protein>
<gene>
    <name evidence="1" type="ORF">RB653_001081</name>
</gene>
<evidence type="ECO:0000313" key="2">
    <source>
        <dbReference type="Proteomes" id="UP001344447"/>
    </source>
</evidence>
<comment type="caution">
    <text evidence="1">The sequence shown here is derived from an EMBL/GenBank/DDBJ whole genome shotgun (WGS) entry which is preliminary data.</text>
</comment>
<proteinExistence type="predicted"/>
<evidence type="ECO:0000313" key="1">
    <source>
        <dbReference type="EMBL" id="KAK5581053.1"/>
    </source>
</evidence>
<dbReference type="Proteomes" id="UP001344447">
    <property type="component" value="Unassembled WGS sequence"/>
</dbReference>
<dbReference type="AlphaFoldDB" id="A0AAN7U6U4"/>